<dbReference type="InterPro" id="IPR046336">
    <property type="entry name" value="Lon_prtase_N_sf"/>
</dbReference>
<dbReference type="Proteomes" id="UP000237194">
    <property type="component" value="Unassembled WGS sequence"/>
</dbReference>
<gene>
    <name evidence="2" type="ORF">BGP80_00355</name>
</gene>
<dbReference type="RefSeq" id="WP_103435117.1">
    <property type="nucleotide sequence ID" value="NZ_MIND01000018.1"/>
</dbReference>
<dbReference type="InterPro" id="IPR003111">
    <property type="entry name" value="Lon_prtase_N"/>
</dbReference>
<keyword evidence="2" id="KW-0645">Protease</keyword>
<dbReference type="InterPro" id="IPR015947">
    <property type="entry name" value="PUA-like_sf"/>
</dbReference>
<name>A0A2S3W6F8_PSEPU</name>
<organism evidence="2 3">
    <name type="scientific">Pseudomonas putida</name>
    <name type="common">Arthrobacter siderocapsulatus</name>
    <dbReference type="NCBI Taxonomy" id="303"/>
    <lineage>
        <taxon>Bacteria</taxon>
        <taxon>Pseudomonadati</taxon>
        <taxon>Pseudomonadota</taxon>
        <taxon>Gammaproteobacteria</taxon>
        <taxon>Pseudomonadales</taxon>
        <taxon>Pseudomonadaceae</taxon>
        <taxon>Pseudomonas</taxon>
    </lineage>
</organism>
<accession>A0A2S3W6F8</accession>
<reference evidence="2 3" key="2">
    <citation type="submission" date="2018-03" db="EMBL/GenBank/DDBJ databases">
        <title>Draft genome of Pseudomonas putida strain KT-27.</title>
        <authorList>
            <person name="Yoshizawa S."/>
            <person name="Khan N.H."/>
            <person name="Nishimura M."/>
            <person name="Chiura H.X."/>
            <person name="Ogura Y."/>
            <person name="Hayashi T."/>
            <person name="Kogure K."/>
        </authorList>
    </citation>
    <scope>NUCLEOTIDE SEQUENCE [LARGE SCALE GENOMIC DNA]</scope>
    <source>
        <strain evidence="2 3">KT-27</strain>
    </source>
</reference>
<proteinExistence type="predicted"/>
<reference evidence="2 3" key="1">
    <citation type="submission" date="2016-08" db="EMBL/GenBank/DDBJ databases">
        <authorList>
            <person name="Seilhamer J.J."/>
        </authorList>
    </citation>
    <scope>NUCLEOTIDE SEQUENCE [LARGE SCALE GENOMIC DNA]</scope>
    <source>
        <strain evidence="2 3">KT-27</strain>
    </source>
</reference>
<evidence type="ECO:0000259" key="1">
    <source>
        <dbReference type="PROSITE" id="PS51787"/>
    </source>
</evidence>
<dbReference type="SUPFAM" id="SSF88697">
    <property type="entry name" value="PUA domain-like"/>
    <property type="match status" value="1"/>
</dbReference>
<feature type="domain" description="Lon N-terminal" evidence="1">
    <location>
        <begin position="1"/>
        <end position="190"/>
    </location>
</feature>
<protein>
    <submittedName>
        <fullName evidence="2">ATP-dependent protease</fullName>
    </submittedName>
</protein>
<dbReference type="PANTHER" id="PTHR46732">
    <property type="entry name" value="ATP-DEPENDENT PROTEASE LA (LON) DOMAIN PROTEIN"/>
    <property type="match status" value="1"/>
</dbReference>
<dbReference type="PANTHER" id="PTHR46732:SF8">
    <property type="entry name" value="ATP-DEPENDENT PROTEASE LA (LON) DOMAIN PROTEIN"/>
    <property type="match status" value="1"/>
</dbReference>
<sequence>MTLPLFPLNTVLFPGCMLDLQIFEARYLDMIGRCMKQGAGFGVVCILEGEQVGKAPMGVAPIGCEALIRDFEQQDNGLLGIRVEGVRRFEVGQTNVQKDQLLLAEVNWLADNADSALSEEDDDLVALLLALGEHPMVAALDMPRAEGRQALANQLAYLLPFIEEDKLELLAIDSPQQRLAAIQSLLERMQGELFA</sequence>
<evidence type="ECO:0000313" key="2">
    <source>
        <dbReference type="EMBL" id="POF86473.1"/>
    </source>
</evidence>
<dbReference type="Pfam" id="PF02190">
    <property type="entry name" value="LON_substr_bdg"/>
    <property type="match status" value="1"/>
</dbReference>
<dbReference type="AlphaFoldDB" id="A0A2S3W6F8"/>
<dbReference type="SMART" id="SM00464">
    <property type="entry name" value="LON"/>
    <property type="match status" value="1"/>
</dbReference>
<keyword evidence="2" id="KW-0378">Hydrolase</keyword>
<comment type="caution">
    <text evidence="2">The sequence shown here is derived from an EMBL/GenBank/DDBJ whole genome shotgun (WGS) entry which is preliminary data.</text>
</comment>
<dbReference type="Gene3D" id="2.30.130.40">
    <property type="entry name" value="LON domain-like"/>
    <property type="match status" value="1"/>
</dbReference>
<dbReference type="GO" id="GO:0008233">
    <property type="term" value="F:peptidase activity"/>
    <property type="evidence" value="ECO:0007669"/>
    <property type="project" value="UniProtKB-KW"/>
</dbReference>
<dbReference type="PROSITE" id="PS51787">
    <property type="entry name" value="LON_N"/>
    <property type="match status" value="1"/>
</dbReference>
<dbReference type="EMBL" id="MIND01000018">
    <property type="protein sequence ID" value="POF86473.1"/>
    <property type="molecule type" value="Genomic_DNA"/>
</dbReference>
<evidence type="ECO:0000313" key="3">
    <source>
        <dbReference type="Proteomes" id="UP000237194"/>
    </source>
</evidence>
<dbReference type="GO" id="GO:0006508">
    <property type="term" value="P:proteolysis"/>
    <property type="evidence" value="ECO:0007669"/>
    <property type="project" value="UniProtKB-KW"/>
</dbReference>